<gene>
    <name evidence="2" type="ORF">SVXNc_0797</name>
</gene>
<feature type="region of interest" description="Disordered" evidence="1">
    <location>
        <begin position="266"/>
        <end position="290"/>
    </location>
</feature>
<feature type="region of interest" description="Disordered" evidence="1">
    <location>
        <begin position="372"/>
        <end position="405"/>
    </location>
</feature>
<evidence type="ECO:0000256" key="1">
    <source>
        <dbReference type="SAM" id="MobiDB-lite"/>
    </source>
</evidence>
<feature type="region of interest" description="Disordered" evidence="1">
    <location>
        <begin position="324"/>
        <end position="346"/>
    </location>
</feature>
<dbReference type="InterPro" id="IPR006311">
    <property type="entry name" value="TAT_signal"/>
</dbReference>
<dbReference type="RefSeq" id="WP_347721636.1">
    <property type="nucleotide sequence ID" value="NZ_CP104395.1"/>
</dbReference>
<feature type="region of interest" description="Disordered" evidence="1">
    <location>
        <begin position="169"/>
        <end position="232"/>
    </location>
</feature>
<keyword evidence="3" id="KW-1185">Reference proteome</keyword>
<organism evidence="2 3">
    <name type="scientific">Candidatus Nanohalococcus occultus</name>
    <dbReference type="NCBI Taxonomy" id="2978047"/>
    <lineage>
        <taxon>Archaea</taxon>
        <taxon>Candidatus Nanohalarchaeota</taxon>
        <taxon>Candidatus Nanohalarchaeota incertae sedis</taxon>
        <taxon>Candidatus Nanohalococcus</taxon>
    </lineage>
</organism>
<dbReference type="InterPro" id="IPR019546">
    <property type="entry name" value="TAT_signal_bac_arc"/>
</dbReference>
<evidence type="ECO:0000313" key="2">
    <source>
        <dbReference type="EMBL" id="WEL19804.1"/>
    </source>
</evidence>
<dbReference type="Proteomes" id="UP001218034">
    <property type="component" value="Chromosome"/>
</dbReference>
<dbReference type="NCBIfam" id="TIGR01409">
    <property type="entry name" value="TAT_signal_seq"/>
    <property type="match status" value="1"/>
</dbReference>
<feature type="compositionally biased region" description="Low complexity" evidence="1">
    <location>
        <begin position="180"/>
        <end position="202"/>
    </location>
</feature>
<dbReference type="GeneID" id="90590234"/>
<feature type="compositionally biased region" description="Polar residues" evidence="1">
    <location>
        <begin position="324"/>
        <end position="334"/>
    </location>
</feature>
<name>A0ABY8CF00_9ARCH</name>
<proteinExistence type="predicted"/>
<feature type="compositionally biased region" description="Gly residues" evidence="1">
    <location>
        <begin position="372"/>
        <end position="384"/>
    </location>
</feature>
<reference evidence="2 3" key="1">
    <citation type="submission" date="2022-09" db="EMBL/GenBank/DDBJ databases">
        <title>Xylan utilization by haloarchaea-nanohaloarchaea associations.</title>
        <authorList>
            <person name="Yakimov M."/>
        </authorList>
    </citation>
    <scope>NUCLEOTIDE SEQUENCE [LARGE SCALE GENOMIC DNA]</scope>
    <source>
        <strain evidence="2 3">SVXNc</strain>
    </source>
</reference>
<dbReference type="EMBL" id="CP104395">
    <property type="protein sequence ID" value="WEL19804.1"/>
    <property type="molecule type" value="Genomic_DNA"/>
</dbReference>
<accession>A0ABY8CF00</accession>
<feature type="compositionally biased region" description="Gly residues" evidence="1">
    <location>
        <begin position="169"/>
        <end position="179"/>
    </location>
</feature>
<evidence type="ECO:0000313" key="3">
    <source>
        <dbReference type="Proteomes" id="UP001218034"/>
    </source>
</evidence>
<feature type="compositionally biased region" description="Gly residues" evidence="1">
    <location>
        <begin position="335"/>
        <end position="346"/>
    </location>
</feature>
<protein>
    <submittedName>
        <fullName evidence="2">Uncharacterized protein</fullName>
    </submittedName>
</protein>
<feature type="compositionally biased region" description="Basic and acidic residues" evidence="1">
    <location>
        <begin position="1"/>
        <end position="29"/>
    </location>
</feature>
<dbReference type="PROSITE" id="PS51318">
    <property type="entry name" value="TAT"/>
    <property type="match status" value="1"/>
</dbReference>
<sequence length="405" mass="39375">MSEKDLPDDIEEIIDRKVEERMKQEKQSDNLEADESSQQEKNEGISRRGFLKTLGLGAGALTFSSLVSGWSLIQPQNSGTSEIDADTVDGLHASEIGGHAPIYGDGSDGVVSRSTDGNIPASPIFATTYEIQNSVTRTATSPVSIIYATEEIIISGTLDASGVVTGSSGGAGGAGGNGSEGNDAGNPGDPGDEGAAGILHGAGIYGGDGGDGGGKGSEGSGGAGGLSPTRSMTDAEENRFNDFLSPRSMEPWKSIFEYSIIASSSGAGGGGGGGGESVSASGGDGGGGGKGGDTGGLVMLIAPKITINGVLDVSGTDGLDGSNGTDGSNYFNSTEGGGGGGGGGSGGSGGVVIAATRGPLDTTNIDLSKGVGGLGGEGGLGNDGNHGSPGQTGDDGVEGTVKVFN</sequence>
<feature type="region of interest" description="Disordered" evidence="1">
    <location>
        <begin position="1"/>
        <end position="44"/>
    </location>
</feature>
<feature type="compositionally biased region" description="Gly residues" evidence="1">
    <location>
        <begin position="203"/>
        <end position="225"/>
    </location>
</feature>